<keyword evidence="6" id="KW-0239">DNA-directed DNA polymerase</keyword>
<feature type="domain" description="DNA polymerase III delta subunit-like C-terminal" evidence="10">
    <location>
        <begin position="216"/>
        <end position="335"/>
    </location>
</feature>
<evidence type="ECO:0000256" key="2">
    <source>
        <dbReference type="ARBA" id="ARBA00017703"/>
    </source>
</evidence>
<evidence type="ECO:0000256" key="8">
    <source>
        <dbReference type="ARBA" id="ARBA00049244"/>
    </source>
</evidence>
<name>A0ABU4FWA6_9BACL</name>
<dbReference type="InterPro" id="IPR048466">
    <property type="entry name" value="DNA_pol3_delta-like_C"/>
</dbReference>
<dbReference type="PANTHER" id="PTHR34388:SF1">
    <property type="entry name" value="DNA POLYMERASE III SUBUNIT DELTA"/>
    <property type="match status" value="1"/>
</dbReference>
<dbReference type="Gene3D" id="3.40.50.300">
    <property type="entry name" value="P-loop containing nucleotide triphosphate hydrolases"/>
    <property type="match status" value="1"/>
</dbReference>
<comment type="similarity">
    <text evidence="7">Belongs to the DNA polymerase HolA subunit family.</text>
</comment>
<evidence type="ECO:0000256" key="4">
    <source>
        <dbReference type="ARBA" id="ARBA00022695"/>
    </source>
</evidence>
<dbReference type="InterPro" id="IPR027417">
    <property type="entry name" value="P-loop_NTPase"/>
</dbReference>
<evidence type="ECO:0000259" key="9">
    <source>
        <dbReference type="Pfam" id="PF06144"/>
    </source>
</evidence>
<dbReference type="InterPro" id="IPR008921">
    <property type="entry name" value="DNA_pol3_clamp-load_cplx_C"/>
</dbReference>
<feature type="domain" description="DNA polymerase III delta N-terminal" evidence="9">
    <location>
        <begin position="19"/>
        <end position="143"/>
    </location>
</feature>
<evidence type="ECO:0000313" key="12">
    <source>
        <dbReference type="Proteomes" id="UP001280629"/>
    </source>
</evidence>
<evidence type="ECO:0000256" key="7">
    <source>
        <dbReference type="ARBA" id="ARBA00034754"/>
    </source>
</evidence>
<keyword evidence="5" id="KW-0235">DNA replication</keyword>
<organism evidence="11 12">
    <name type="scientific">Sporosarcina aquimarina</name>
    <dbReference type="NCBI Taxonomy" id="114975"/>
    <lineage>
        <taxon>Bacteria</taxon>
        <taxon>Bacillati</taxon>
        <taxon>Bacillota</taxon>
        <taxon>Bacilli</taxon>
        <taxon>Bacillales</taxon>
        <taxon>Caryophanaceae</taxon>
        <taxon>Sporosarcina</taxon>
    </lineage>
</organism>
<gene>
    <name evidence="11" type="primary">holA</name>
    <name evidence="11" type="ORF">QT716_02940</name>
</gene>
<dbReference type="Pfam" id="PF06144">
    <property type="entry name" value="DNA_pol3_delta"/>
    <property type="match status" value="1"/>
</dbReference>
<dbReference type="EC" id="2.7.7.7" evidence="1"/>
<comment type="caution">
    <text evidence="11">The sequence shown here is derived from an EMBL/GenBank/DDBJ whole genome shotgun (WGS) entry which is preliminary data.</text>
</comment>
<dbReference type="RefSeq" id="WP_317934359.1">
    <property type="nucleotide sequence ID" value="NZ_JAUBDH010000002.1"/>
</dbReference>
<dbReference type="GO" id="GO:0003887">
    <property type="term" value="F:DNA-directed DNA polymerase activity"/>
    <property type="evidence" value="ECO:0007669"/>
    <property type="project" value="UniProtKB-EC"/>
</dbReference>
<dbReference type="EMBL" id="JAUBDH010000002">
    <property type="protein sequence ID" value="MDW0109002.1"/>
    <property type="molecule type" value="Genomic_DNA"/>
</dbReference>
<evidence type="ECO:0000259" key="10">
    <source>
        <dbReference type="Pfam" id="PF21694"/>
    </source>
</evidence>
<dbReference type="SUPFAM" id="SSF48019">
    <property type="entry name" value="post-AAA+ oligomerization domain-like"/>
    <property type="match status" value="1"/>
</dbReference>
<dbReference type="PANTHER" id="PTHR34388">
    <property type="entry name" value="DNA POLYMERASE III SUBUNIT DELTA"/>
    <property type="match status" value="1"/>
</dbReference>
<protein>
    <recommendedName>
        <fullName evidence="2">DNA polymerase III subunit delta</fullName>
        <ecNumber evidence="1">2.7.7.7</ecNumber>
    </recommendedName>
</protein>
<comment type="catalytic activity">
    <reaction evidence="8">
        <text>DNA(n) + a 2'-deoxyribonucleoside 5'-triphosphate = DNA(n+1) + diphosphate</text>
        <dbReference type="Rhea" id="RHEA:22508"/>
        <dbReference type="Rhea" id="RHEA-COMP:17339"/>
        <dbReference type="Rhea" id="RHEA-COMP:17340"/>
        <dbReference type="ChEBI" id="CHEBI:33019"/>
        <dbReference type="ChEBI" id="CHEBI:61560"/>
        <dbReference type="ChEBI" id="CHEBI:173112"/>
        <dbReference type="EC" id="2.7.7.7"/>
    </reaction>
</comment>
<dbReference type="NCBIfam" id="TIGR01128">
    <property type="entry name" value="holA"/>
    <property type="match status" value="1"/>
</dbReference>
<sequence length="337" mass="38315">MVVSAAWKEIDKSPEQSIYLLTGTEQFLIQKTLSKIISRTPDIEQQDVMYFDLEEISVGQVIEEADTLPFFQDRKVIVAKNASFLKAKERGKEKIEHPLKQLEEWLQNPSPTATVIFTAPYEKLDSRKKITKMMTSKAIVIEANKLTGNDLTVWVQQHATTYGIGMDQKTAEYLIETAGENMMQLSKELEKMAAFLGDTDKVTKDVVDALVPRSPETEIFRLTDAYISGNRAKTLAVYHDLLRSGEEPIAMTSLIAGQVRLMLHVGTLKRKGYHQQQIASTLNVHPYRVKLVMNNRANPTEQRLLRALDRLATIDLKLKSTSGNRERVLELFFMNQQ</sequence>
<reference evidence="11 12" key="1">
    <citation type="submission" date="2023-06" db="EMBL/GenBank/DDBJ databases">
        <title>Sporosarcina sp. nov., isolated from Korean traditional fermented seafood 'Jeotgal'.</title>
        <authorList>
            <person name="Yang A.-I."/>
            <person name="Shin N.-R."/>
        </authorList>
    </citation>
    <scope>NUCLEOTIDE SEQUENCE [LARGE SCALE GENOMIC DNA]</scope>
    <source>
        <strain evidence="11 12">KCTC3840</strain>
    </source>
</reference>
<dbReference type="Gene3D" id="1.20.272.10">
    <property type="match status" value="1"/>
</dbReference>
<dbReference type="InterPro" id="IPR005790">
    <property type="entry name" value="DNA_polIII_delta"/>
</dbReference>
<evidence type="ECO:0000256" key="3">
    <source>
        <dbReference type="ARBA" id="ARBA00022679"/>
    </source>
</evidence>
<dbReference type="Gene3D" id="1.10.8.60">
    <property type="match status" value="1"/>
</dbReference>
<dbReference type="InterPro" id="IPR010372">
    <property type="entry name" value="DNA_pol3_delta_N"/>
</dbReference>
<keyword evidence="12" id="KW-1185">Reference proteome</keyword>
<evidence type="ECO:0000256" key="1">
    <source>
        <dbReference type="ARBA" id="ARBA00012417"/>
    </source>
</evidence>
<evidence type="ECO:0000256" key="5">
    <source>
        <dbReference type="ARBA" id="ARBA00022705"/>
    </source>
</evidence>
<keyword evidence="3 11" id="KW-0808">Transferase</keyword>
<evidence type="ECO:0000313" key="11">
    <source>
        <dbReference type="EMBL" id="MDW0109002.1"/>
    </source>
</evidence>
<evidence type="ECO:0000256" key="6">
    <source>
        <dbReference type="ARBA" id="ARBA00022932"/>
    </source>
</evidence>
<dbReference type="Proteomes" id="UP001280629">
    <property type="component" value="Unassembled WGS sequence"/>
</dbReference>
<dbReference type="SUPFAM" id="SSF52540">
    <property type="entry name" value="P-loop containing nucleoside triphosphate hydrolases"/>
    <property type="match status" value="1"/>
</dbReference>
<dbReference type="Pfam" id="PF21694">
    <property type="entry name" value="DNA_pol3_delta_C"/>
    <property type="match status" value="1"/>
</dbReference>
<keyword evidence="4 11" id="KW-0548">Nucleotidyltransferase</keyword>
<accession>A0ABU4FWA6</accession>
<proteinExistence type="inferred from homology"/>